<dbReference type="Pfam" id="PF00462">
    <property type="entry name" value="Glutaredoxin"/>
    <property type="match status" value="1"/>
</dbReference>
<accession>A0ABY9KWN2</accession>
<protein>
    <submittedName>
        <fullName evidence="2">Glutaredoxin domain-containing protein</fullName>
    </submittedName>
</protein>
<evidence type="ECO:0000259" key="1">
    <source>
        <dbReference type="Pfam" id="PF00462"/>
    </source>
</evidence>
<name>A0ABY9KWN2_9BACI</name>
<evidence type="ECO:0000313" key="3">
    <source>
        <dbReference type="Proteomes" id="UP001180087"/>
    </source>
</evidence>
<dbReference type="SUPFAM" id="SSF52833">
    <property type="entry name" value="Thioredoxin-like"/>
    <property type="match status" value="1"/>
</dbReference>
<dbReference type="EMBL" id="CP129113">
    <property type="protein sequence ID" value="WLV25141.1"/>
    <property type="molecule type" value="Genomic_DNA"/>
</dbReference>
<gene>
    <name evidence="2" type="ORF">QR721_02545</name>
</gene>
<dbReference type="PROSITE" id="PS51354">
    <property type="entry name" value="GLUTAREDOXIN_2"/>
    <property type="match status" value="1"/>
</dbReference>
<feature type="domain" description="Glutaredoxin" evidence="1">
    <location>
        <begin position="6"/>
        <end position="61"/>
    </location>
</feature>
<dbReference type="Proteomes" id="UP001180087">
    <property type="component" value="Chromosome"/>
</dbReference>
<proteinExistence type="predicted"/>
<reference evidence="2" key="1">
    <citation type="submission" date="2023-06" db="EMBL/GenBank/DDBJ databases">
        <title>A Treasure from Seagulls: Isolation and Description of Aciduricobacillus qingdaonensis gen. nov., sp. nov., a Rare Obligately Uric Acid-utilizing Member in the Family Bacillaceae.</title>
        <authorList>
            <person name="Liu W."/>
            <person name="Wang B."/>
        </authorList>
    </citation>
    <scope>NUCLEOTIDE SEQUENCE</scope>
    <source>
        <strain evidence="2">44XB</strain>
    </source>
</reference>
<sequence length="96" mass="11175">MNREKVTIYVSDKSQTCKKVIDQLKSWDIPFQLKNITQEPGYRKELQRKGIYSTPATFIDGIEKGILGFQKRKMQVALEVQKLKRRGEISFLLGNQ</sequence>
<evidence type="ECO:0000313" key="2">
    <source>
        <dbReference type="EMBL" id="WLV25141.1"/>
    </source>
</evidence>
<dbReference type="InterPro" id="IPR036249">
    <property type="entry name" value="Thioredoxin-like_sf"/>
</dbReference>
<organism evidence="2 3">
    <name type="scientific">Aciduricibacillus chroicocephali</name>
    <dbReference type="NCBI Taxonomy" id="3054939"/>
    <lineage>
        <taxon>Bacteria</taxon>
        <taxon>Bacillati</taxon>
        <taxon>Bacillota</taxon>
        <taxon>Bacilli</taxon>
        <taxon>Bacillales</taxon>
        <taxon>Bacillaceae</taxon>
        <taxon>Aciduricibacillus</taxon>
    </lineage>
</organism>
<dbReference type="InterPro" id="IPR002109">
    <property type="entry name" value="Glutaredoxin"/>
</dbReference>
<dbReference type="RefSeq" id="WP_348028887.1">
    <property type="nucleotide sequence ID" value="NZ_CP129113.1"/>
</dbReference>
<keyword evidence="3" id="KW-1185">Reference proteome</keyword>
<dbReference type="Gene3D" id="3.40.30.10">
    <property type="entry name" value="Glutaredoxin"/>
    <property type="match status" value="1"/>
</dbReference>